<sequence>MEMHKRARVILTCPHLSATSRLHSRAPPEHSNGKEAEMERQAENDTTKGRNREMARSGGESMRRDQEERPGGETRTGDREGRPGGETREDQERCSLGLGREEE</sequence>
<comment type="caution">
    <text evidence="1">The sequence shown here is derived from an EMBL/GenBank/DDBJ whole genome shotgun (WGS) entry which is preliminary data.</text>
</comment>
<evidence type="ECO:0000313" key="1">
    <source>
        <dbReference type="EMBL" id="KAJ8015369.1"/>
    </source>
</evidence>
<proteinExistence type="predicted"/>
<gene>
    <name evidence="1" type="ORF">DPEC_G00025410</name>
</gene>
<organism evidence="1 2">
    <name type="scientific">Dallia pectoralis</name>
    <name type="common">Alaska blackfish</name>
    <dbReference type="NCBI Taxonomy" id="75939"/>
    <lineage>
        <taxon>Eukaryota</taxon>
        <taxon>Metazoa</taxon>
        <taxon>Chordata</taxon>
        <taxon>Craniata</taxon>
        <taxon>Vertebrata</taxon>
        <taxon>Euteleostomi</taxon>
        <taxon>Actinopterygii</taxon>
        <taxon>Neopterygii</taxon>
        <taxon>Teleostei</taxon>
        <taxon>Protacanthopterygii</taxon>
        <taxon>Esociformes</taxon>
        <taxon>Umbridae</taxon>
        <taxon>Dallia</taxon>
    </lineage>
</organism>
<protein>
    <submittedName>
        <fullName evidence="1">Uncharacterized protein</fullName>
    </submittedName>
</protein>
<accession>A0ACC2HH81</accession>
<dbReference type="Proteomes" id="UP001157502">
    <property type="component" value="Chromosome 2"/>
</dbReference>
<evidence type="ECO:0000313" key="2">
    <source>
        <dbReference type="Proteomes" id="UP001157502"/>
    </source>
</evidence>
<keyword evidence="2" id="KW-1185">Reference proteome</keyword>
<name>A0ACC2HH81_DALPE</name>
<reference evidence="1" key="1">
    <citation type="submission" date="2021-05" db="EMBL/GenBank/DDBJ databases">
        <authorList>
            <person name="Pan Q."/>
            <person name="Jouanno E."/>
            <person name="Zahm M."/>
            <person name="Klopp C."/>
            <person name="Cabau C."/>
            <person name="Louis A."/>
            <person name="Berthelot C."/>
            <person name="Parey E."/>
            <person name="Roest Crollius H."/>
            <person name="Montfort J."/>
            <person name="Robinson-Rechavi M."/>
            <person name="Bouchez O."/>
            <person name="Lampietro C."/>
            <person name="Lopez Roques C."/>
            <person name="Donnadieu C."/>
            <person name="Postlethwait J."/>
            <person name="Bobe J."/>
            <person name="Dillon D."/>
            <person name="Chandos A."/>
            <person name="von Hippel F."/>
            <person name="Guiguen Y."/>
        </authorList>
    </citation>
    <scope>NUCLEOTIDE SEQUENCE</scope>
    <source>
        <strain evidence="1">YG-Jan2019</strain>
    </source>
</reference>
<dbReference type="EMBL" id="CM055729">
    <property type="protein sequence ID" value="KAJ8015369.1"/>
    <property type="molecule type" value="Genomic_DNA"/>
</dbReference>